<organism evidence="2 3">
    <name type="scientific">Zea mays</name>
    <name type="common">Maize</name>
    <dbReference type="NCBI Taxonomy" id="4577"/>
    <lineage>
        <taxon>Eukaryota</taxon>
        <taxon>Viridiplantae</taxon>
        <taxon>Streptophyta</taxon>
        <taxon>Embryophyta</taxon>
        <taxon>Tracheophyta</taxon>
        <taxon>Spermatophyta</taxon>
        <taxon>Magnoliopsida</taxon>
        <taxon>Liliopsida</taxon>
        <taxon>Poales</taxon>
        <taxon>Poaceae</taxon>
        <taxon>PACMAD clade</taxon>
        <taxon>Panicoideae</taxon>
        <taxon>Andropogonodae</taxon>
        <taxon>Andropogoneae</taxon>
        <taxon>Tripsacinae</taxon>
        <taxon>Zea</taxon>
    </lineage>
</organism>
<keyword evidence="1" id="KW-0732">Signal</keyword>
<accession>A0A3L6EZL8</accession>
<feature type="chain" id="PRO_5018225173" evidence="1">
    <location>
        <begin position="24"/>
        <end position="183"/>
    </location>
</feature>
<dbReference type="Gene3D" id="1.20.140.40">
    <property type="entry name" value="Invertase/pectin methylesterase inhibitor family protein"/>
    <property type="match status" value="1"/>
</dbReference>
<proteinExistence type="predicted"/>
<evidence type="ECO:0000313" key="3">
    <source>
        <dbReference type="Proteomes" id="UP000251960"/>
    </source>
</evidence>
<evidence type="ECO:0000313" key="2">
    <source>
        <dbReference type="EMBL" id="PWZ26189.1"/>
    </source>
</evidence>
<dbReference type="EMBL" id="NCVQ01000005">
    <property type="protein sequence ID" value="PWZ26189.1"/>
    <property type="molecule type" value="Genomic_DNA"/>
</dbReference>
<dbReference type="ExpressionAtlas" id="A0A3L6EZL8">
    <property type="expression patterns" value="baseline"/>
</dbReference>
<reference evidence="2 3" key="1">
    <citation type="journal article" date="2018" name="Nat. Genet.">
        <title>Extensive intraspecific gene order and gene structural variations between Mo17 and other maize genomes.</title>
        <authorList>
            <person name="Sun S."/>
            <person name="Zhou Y."/>
            <person name="Chen J."/>
            <person name="Shi J."/>
            <person name="Zhao H."/>
            <person name="Zhao H."/>
            <person name="Song W."/>
            <person name="Zhang M."/>
            <person name="Cui Y."/>
            <person name="Dong X."/>
            <person name="Liu H."/>
            <person name="Ma X."/>
            <person name="Jiao Y."/>
            <person name="Wang B."/>
            <person name="Wei X."/>
            <person name="Stein J.C."/>
            <person name="Glaubitz J.C."/>
            <person name="Lu F."/>
            <person name="Yu G."/>
            <person name="Liang C."/>
            <person name="Fengler K."/>
            <person name="Li B."/>
            <person name="Rafalski A."/>
            <person name="Schnable P.S."/>
            <person name="Ware D.H."/>
            <person name="Buckler E.S."/>
            <person name="Lai J."/>
        </authorList>
    </citation>
    <scope>NUCLEOTIDE SEQUENCE [LARGE SCALE GENOMIC DNA]</scope>
    <source>
        <strain evidence="3">cv. Missouri 17</strain>
        <tissue evidence="2">Seedling</tissue>
    </source>
</reference>
<dbReference type="PANTHER" id="PTHR34838">
    <property type="entry name" value="OS08G0142100 PROTEIN-RELATED"/>
    <property type="match status" value="1"/>
</dbReference>
<comment type="caution">
    <text evidence="2">The sequence shown here is derived from an EMBL/GenBank/DDBJ whole genome shotgun (WGS) entry which is preliminary data.</text>
</comment>
<evidence type="ECO:0000256" key="1">
    <source>
        <dbReference type="SAM" id="SignalP"/>
    </source>
</evidence>
<dbReference type="SUPFAM" id="SSF101148">
    <property type="entry name" value="Plant invertase/pectin methylesterase inhibitor"/>
    <property type="match status" value="1"/>
</dbReference>
<protein>
    <submittedName>
        <fullName evidence="2">Uncharacterized protein</fullName>
    </submittedName>
</protein>
<name>A0A3L6EZL8_MAIZE</name>
<dbReference type="InterPro" id="IPR035513">
    <property type="entry name" value="Invertase/methylesterase_inhib"/>
</dbReference>
<feature type="signal peptide" evidence="1">
    <location>
        <begin position="1"/>
        <end position="23"/>
    </location>
</feature>
<gene>
    <name evidence="2" type="ORF">Zm00014a_014884</name>
</gene>
<sequence length="183" mass="19133">MRTAAATTLVLAAFLFVTGDACANVPQMRWTEACVKAGETAELYHVCQETLQHGPDAAELTAYVVLAARLATWSYDDTVGSAEQLIADGSLPGAQRASYQQCISSYGTARVQMVRVMEELAGCDFTRAGPELAAAVAAMESCGKGLVAGTPLAAWNAADRDRTAVVYDLGALIVGRAPGSMNP</sequence>
<dbReference type="AlphaFoldDB" id="A0A3L6EZL8"/>
<dbReference type="PANTHER" id="PTHR34838:SF9">
    <property type="entry name" value="PECTINESTERASE INHIBITOR DOMAIN-CONTAINING PROTEIN"/>
    <property type="match status" value="1"/>
</dbReference>
<dbReference type="Proteomes" id="UP000251960">
    <property type="component" value="Chromosome 4"/>
</dbReference>